<dbReference type="RefSeq" id="XP_013757235.1">
    <property type="nucleotide sequence ID" value="XM_013901781.1"/>
</dbReference>
<feature type="region of interest" description="Disordered" evidence="1">
    <location>
        <begin position="914"/>
        <end position="946"/>
    </location>
</feature>
<accession>A0A0L0DDB6</accession>
<dbReference type="EMBL" id="GL349459">
    <property type="protein sequence ID" value="KNC50071.1"/>
    <property type="molecule type" value="Genomic_DNA"/>
</dbReference>
<protein>
    <recommendedName>
        <fullName evidence="6">Cadherin domain-containing protein</fullName>
    </recommendedName>
</protein>
<feature type="signal peptide" evidence="3">
    <location>
        <begin position="1"/>
        <end position="19"/>
    </location>
</feature>
<feature type="compositionally biased region" description="Pro residues" evidence="1">
    <location>
        <begin position="792"/>
        <end position="812"/>
    </location>
</feature>
<feature type="region of interest" description="Disordered" evidence="1">
    <location>
        <begin position="787"/>
        <end position="818"/>
    </location>
</feature>
<organism evidence="4 5">
    <name type="scientific">Thecamonas trahens ATCC 50062</name>
    <dbReference type="NCBI Taxonomy" id="461836"/>
    <lineage>
        <taxon>Eukaryota</taxon>
        <taxon>Apusozoa</taxon>
        <taxon>Apusomonadida</taxon>
        <taxon>Apusomonadidae</taxon>
        <taxon>Thecamonas</taxon>
    </lineage>
</organism>
<dbReference type="Pfam" id="PF13385">
    <property type="entry name" value="Laminin_G_3"/>
    <property type="match status" value="1"/>
</dbReference>
<evidence type="ECO:0000256" key="3">
    <source>
        <dbReference type="SAM" id="SignalP"/>
    </source>
</evidence>
<keyword evidence="5" id="KW-1185">Reference proteome</keyword>
<gene>
    <name evidence="4" type="ORF">AMSG_05835</name>
</gene>
<reference evidence="4 5" key="1">
    <citation type="submission" date="2010-05" db="EMBL/GenBank/DDBJ databases">
        <title>The Genome Sequence of Thecamonas trahens ATCC 50062.</title>
        <authorList>
            <consortium name="The Broad Institute Genome Sequencing Platform"/>
            <person name="Russ C."/>
            <person name="Cuomo C."/>
            <person name="Shea T."/>
            <person name="Young S.K."/>
            <person name="Zeng Q."/>
            <person name="Koehrsen M."/>
            <person name="Haas B."/>
            <person name="Borodovsky M."/>
            <person name="Guigo R."/>
            <person name="Alvarado L."/>
            <person name="Berlin A."/>
            <person name="Bochicchio J."/>
            <person name="Borenstein D."/>
            <person name="Chapman S."/>
            <person name="Chen Z."/>
            <person name="Freedman E."/>
            <person name="Gellesch M."/>
            <person name="Goldberg J."/>
            <person name="Griggs A."/>
            <person name="Gujja S."/>
            <person name="Heilman E."/>
            <person name="Heiman D."/>
            <person name="Hepburn T."/>
            <person name="Howarth C."/>
            <person name="Jen D."/>
            <person name="Larson L."/>
            <person name="Mehta T."/>
            <person name="Park D."/>
            <person name="Pearson M."/>
            <person name="Roberts A."/>
            <person name="Saif S."/>
            <person name="Shenoy N."/>
            <person name="Sisk P."/>
            <person name="Stolte C."/>
            <person name="Sykes S."/>
            <person name="Thomson T."/>
            <person name="Walk T."/>
            <person name="White J."/>
            <person name="Yandava C."/>
            <person name="Burger G."/>
            <person name="Gray M.W."/>
            <person name="Holland P.W.H."/>
            <person name="King N."/>
            <person name="Lang F.B.F."/>
            <person name="Roger A.J."/>
            <person name="Ruiz-Trillo I."/>
            <person name="Lander E."/>
            <person name="Nusbaum C."/>
        </authorList>
    </citation>
    <scope>NUCLEOTIDE SEQUENCE [LARGE SCALE GENOMIC DNA]</scope>
    <source>
        <strain evidence="4 5">ATCC 50062</strain>
    </source>
</reference>
<evidence type="ECO:0000256" key="2">
    <source>
        <dbReference type="SAM" id="Phobius"/>
    </source>
</evidence>
<evidence type="ECO:0000313" key="4">
    <source>
        <dbReference type="EMBL" id="KNC50071.1"/>
    </source>
</evidence>
<evidence type="ECO:0000256" key="1">
    <source>
        <dbReference type="SAM" id="MobiDB-lite"/>
    </source>
</evidence>
<dbReference type="InterPro" id="IPR013320">
    <property type="entry name" value="ConA-like_dom_sf"/>
</dbReference>
<name>A0A0L0DDB6_THETB</name>
<evidence type="ECO:0008006" key="6">
    <source>
        <dbReference type="Google" id="ProtNLM"/>
    </source>
</evidence>
<dbReference type="SUPFAM" id="SSF49899">
    <property type="entry name" value="Concanavalin A-like lectins/glucanases"/>
    <property type="match status" value="1"/>
</dbReference>
<feature type="compositionally biased region" description="Basic and acidic residues" evidence="1">
    <location>
        <begin position="963"/>
        <end position="981"/>
    </location>
</feature>
<dbReference type="Proteomes" id="UP000054408">
    <property type="component" value="Unassembled WGS sequence"/>
</dbReference>
<feature type="chain" id="PRO_5005537393" description="Cadherin domain-containing protein" evidence="3">
    <location>
        <begin position="20"/>
        <end position="1000"/>
    </location>
</feature>
<dbReference type="Gene3D" id="2.60.120.200">
    <property type="match status" value="1"/>
</dbReference>
<dbReference type="AlphaFoldDB" id="A0A0L0DDB6"/>
<feature type="region of interest" description="Disordered" evidence="1">
    <location>
        <begin position="963"/>
        <end position="1000"/>
    </location>
</feature>
<keyword evidence="2" id="KW-0472">Membrane</keyword>
<keyword evidence="3" id="KW-0732">Signal</keyword>
<feature type="compositionally biased region" description="Low complexity" evidence="1">
    <location>
        <begin position="914"/>
        <end position="929"/>
    </location>
</feature>
<proteinExistence type="predicted"/>
<evidence type="ECO:0000313" key="5">
    <source>
        <dbReference type="Proteomes" id="UP000054408"/>
    </source>
</evidence>
<sequence length="1000" mass="100905">MPPILVLVLATLAIFCALASPASPALAHRSAADRACEFRLAPQTGGVLASAVGAVPASASVPPPLSSSASPAEPAGMIIAPPPCAASSSCPGAPFLADDAVSAGALFAPASGWSVELWLRPASTDGSTDAVFVDACAPIPDGAVDNSCAVRSQAHRALELRQIGSAVSFSVVDRASTLNSQTCITCTSPPGALVAGSLTHVLASVPHPASALGAALELYINGSAVDCSAATLVGGNYDIAWATYRDNRAFALGARRDGLYFWSGTLYLLAIYTRPLTASQRAANIAAGPYNVLPVPLDVSVSVVEESAIAIELAVWDMYEPSAGAHTGRVLSLPAYGTLYNTSDPSAASLALATALTPSMLPVRLSALTVVYLPYVDVGGELDSFTFAVADADALSPGFATAHIVVVNVNDPPAGRFNASLAPAATRTVAIGSTLPLGADGISDVDAPTLRAELWSSSGLLTLSPASRSLPLTFVAGDGVADSAMVIEAAPALIADALASFDYSPYLSPASGDTVDVLHLALDDAAGGRTTDSLSIILRAPAYRAAVLQASAPDTLTRGADSGPLTLALERTLICGETLTLTPHVVSGAALVFHGAPYVLSASTPLASQLFFSVSAPADAALGQVTIAFTASGASASLYDITPSAPRTFLTTIVDSKSVTGLVGAALPAFVQTGTVLPIALALSALPSPGATLQLQLAMHPTSAGSFDFAPALLEFNSSSPTTSSVFVATASALGPVVLQVTLAGSARLEYIDAVSGLAITLPTVVAACPSPSDVLDCEGRCDASGRGCVASPPPSPPPPSTANPPPPPPEPAALAAASSSSGDALSLDSLGGILLLSLLGLCALLLCLLVVLLVWFIRRERGKAGGGATSAAPGRPLASERVVTTTTHEVVEMIGSSSSASATTATADSTATADTAASTSALASSDATSRLDSDSHSSTDSGTLLVLGGDKRWTRQFERKWRHTVEAPRADTPAREHAELDDVGLDVGRSPASHSRRPT</sequence>
<feature type="transmembrane region" description="Helical" evidence="2">
    <location>
        <begin position="831"/>
        <end position="858"/>
    </location>
</feature>
<keyword evidence="2" id="KW-0812">Transmembrane</keyword>
<keyword evidence="2" id="KW-1133">Transmembrane helix</keyword>
<dbReference type="GeneID" id="25565156"/>